<evidence type="ECO:0000313" key="1">
    <source>
        <dbReference type="EMBL" id="GLL01238.1"/>
    </source>
</evidence>
<accession>A0A9W6KGS9</accession>
<comment type="caution">
    <text evidence="1">The sequence shown here is derived from an EMBL/GenBank/DDBJ whole genome shotgun (WGS) entry which is preliminary data.</text>
</comment>
<evidence type="ECO:0000313" key="2">
    <source>
        <dbReference type="Proteomes" id="UP001143480"/>
    </source>
</evidence>
<dbReference type="Pfam" id="PF24716">
    <property type="entry name" value="WapI"/>
    <property type="match status" value="1"/>
</dbReference>
<protein>
    <submittedName>
        <fullName evidence="1">Uncharacterized protein</fullName>
    </submittedName>
</protein>
<dbReference type="RefSeq" id="WP_261963459.1">
    <property type="nucleotide sequence ID" value="NZ_BAAAXA010000003.1"/>
</dbReference>
<reference evidence="1" key="2">
    <citation type="submission" date="2023-01" db="EMBL/GenBank/DDBJ databases">
        <authorList>
            <person name="Sun Q."/>
            <person name="Evtushenko L."/>
        </authorList>
    </citation>
    <scope>NUCLEOTIDE SEQUENCE</scope>
    <source>
        <strain evidence="1">VKM Ac-1321</strain>
    </source>
</reference>
<dbReference type="InterPro" id="IPR056510">
    <property type="entry name" value="WapI"/>
</dbReference>
<dbReference type="Proteomes" id="UP001143480">
    <property type="component" value="Unassembled WGS sequence"/>
</dbReference>
<sequence>MRLQTRTGAYVELRAIKQIDQPLLVEGTVDTLDGRAWRFRGPVLSAEEAKRLGDWLLKAAKGRIEPQERLSFADLSFTFDEHEVGQPRIVVGFSRATAPGWLGDEQAVTFDYPVTLDLTTETLEAAAVDWERELRRRR</sequence>
<dbReference type="EMBL" id="BSFP01000014">
    <property type="protein sequence ID" value="GLL01238.1"/>
    <property type="molecule type" value="Genomic_DNA"/>
</dbReference>
<organism evidence="1 2">
    <name type="scientific">Dactylosporangium matsuzakiense</name>
    <dbReference type="NCBI Taxonomy" id="53360"/>
    <lineage>
        <taxon>Bacteria</taxon>
        <taxon>Bacillati</taxon>
        <taxon>Actinomycetota</taxon>
        <taxon>Actinomycetes</taxon>
        <taxon>Micromonosporales</taxon>
        <taxon>Micromonosporaceae</taxon>
        <taxon>Dactylosporangium</taxon>
    </lineage>
</organism>
<reference evidence="1" key="1">
    <citation type="journal article" date="2014" name="Int. J. Syst. Evol. Microbiol.">
        <title>Complete genome sequence of Corynebacterium casei LMG S-19264T (=DSM 44701T), isolated from a smear-ripened cheese.</title>
        <authorList>
            <consortium name="US DOE Joint Genome Institute (JGI-PGF)"/>
            <person name="Walter F."/>
            <person name="Albersmeier A."/>
            <person name="Kalinowski J."/>
            <person name="Ruckert C."/>
        </authorList>
    </citation>
    <scope>NUCLEOTIDE SEQUENCE</scope>
    <source>
        <strain evidence="1">VKM Ac-1321</strain>
    </source>
</reference>
<keyword evidence="2" id="KW-1185">Reference proteome</keyword>
<proteinExistence type="predicted"/>
<dbReference type="AlphaFoldDB" id="A0A9W6KGS9"/>
<gene>
    <name evidence="1" type="ORF">GCM10017581_029790</name>
</gene>
<name>A0A9W6KGS9_9ACTN</name>